<gene>
    <name evidence="2" type="ORF">WMSIL1_LOCUS3849</name>
</gene>
<feature type="region of interest" description="Disordered" evidence="1">
    <location>
        <begin position="1"/>
        <end position="22"/>
    </location>
</feature>
<name>A0A564Y8R5_HYMDI</name>
<dbReference type="Proteomes" id="UP000321570">
    <property type="component" value="Unassembled WGS sequence"/>
</dbReference>
<accession>A0A564Y8R5</accession>
<evidence type="ECO:0000313" key="3">
    <source>
        <dbReference type="Proteomes" id="UP000321570"/>
    </source>
</evidence>
<dbReference type="AlphaFoldDB" id="A0A564Y8R5"/>
<reference evidence="2 3" key="1">
    <citation type="submission" date="2019-07" db="EMBL/GenBank/DDBJ databases">
        <authorList>
            <person name="Jastrzebski P J."/>
            <person name="Paukszto L."/>
            <person name="Jastrzebski P J."/>
        </authorList>
    </citation>
    <scope>NUCLEOTIDE SEQUENCE [LARGE SCALE GENOMIC DNA]</scope>
    <source>
        <strain evidence="2 3">WMS-il1</strain>
    </source>
</reference>
<evidence type="ECO:0000313" key="2">
    <source>
        <dbReference type="EMBL" id="VUZ43349.1"/>
    </source>
</evidence>
<organism evidence="2 3">
    <name type="scientific">Hymenolepis diminuta</name>
    <name type="common">Rat tapeworm</name>
    <dbReference type="NCBI Taxonomy" id="6216"/>
    <lineage>
        <taxon>Eukaryota</taxon>
        <taxon>Metazoa</taxon>
        <taxon>Spiralia</taxon>
        <taxon>Lophotrochozoa</taxon>
        <taxon>Platyhelminthes</taxon>
        <taxon>Cestoda</taxon>
        <taxon>Eucestoda</taxon>
        <taxon>Cyclophyllidea</taxon>
        <taxon>Hymenolepididae</taxon>
        <taxon>Hymenolepis</taxon>
    </lineage>
</organism>
<feature type="non-terminal residue" evidence="2">
    <location>
        <position position="1"/>
    </location>
</feature>
<keyword evidence="3" id="KW-1185">Reference proteome</keyword>
<proteinExistence type="predicted"/>
<evidence type="ECO:0000256" key="1">
    <source>
        <dbReference type="SAM" id="MobiDB-lite"/>
    </source>
</evidence>
<dbReference type="EMBL" id="CABIJS010000111">
    <property type="protein sequence ID" value="VUZ43349.1"/>
    <property type="molecule type" value="Genomic_DNA"/>
</dbReference>
<protein>
    <submittedName>
        <fullName evidence="2">Uncharacterized protein</fullName>
    </submittedName>
</protein>
<sequence length="77" mass="8704">SFDFRSIAEAQRTDSESHEFQNRPNFLQLKDLPLTTALGSITCDVSTSIPRPFAPKSFRPQVLNPSTIYHIPTNVQQ</sequence>
<feature type="compositionally biased region" description="Basic and acidic residues" evidence="1">
    <location>
        <begin position="11"/>
        <end position="21"/>
    </location>
</feature>